<dbReference type="Pfam" id="PF00620">
    <property type="entry name" value="RhoGAP"/>
    <property type="match status" value="2"/>
</dbReference>
<feature type="region of interest" description="Disordered" evidence="1">
    <location>
        <begin position="319"/>
        <end position="353"/>
    </location>
</feature>
<dbReference type="SMART" id="SM00324">
    <property type="entry name" value="RhoGAP"/>
    <property type="match status" value="1"/>
</dbReference>
<dbReference type="PANTHER" id="PTHR15904:SF16">
    <property type="entry name" value="PROTEIN FAM13B"/>
    <property type="match status" value="1"/>
</dbReference>
<dbReference type="GO" id="GO:0007165">
    <property type="term" value="P:signal transduction"/>
    <property type="evidence" value="ECO:0007669"/>
    <property type="project" value="InterPro"/>
</dbReference>
<reference evidence="3" key="3">
    <citation type="submission" date="2025-09" db="UniProtKB">
        <authorList>
            <consortium name="Ensembl"/>
        </authorList>
    </citation>
    <scope>IDENTIFICATION</scope>
</reference>
<dbReference type="InterPro" id="IPR039102">
    <property type="entry name" value="FAM13"/>
</dbReference>
<reference evidence="3" key="2">
    <citation type="submission" date="2025-08" db="UniProtKB">
        <authorList>
            <consortium name="Ensembl"/>
        </authorList>
    </citation>
    <scope>IDENTIFICATION</scope>
</reference>
<dbReference type="PANTHER" id="PTHR15904">
    <property type="entry name" value="FAM13"/>
    <property type="match status" value="1"/>
</dbReference>
<dbReference type="PROSITE" id="PS50238">
    <property type="entry name" value="RHOGAP"/>
    <property type="match status" value="1"/>
</dbReference>
<dbReference type="Gene3D" id="1.10.10.1460">
    <property type="match status" value="1"/>
</dbReference>
<reference evidence="3" key="1">
    <citation type="submission" date="2021-06" db="EMBL/GenBank/DDBJ databases">
        <authorList>
            <consortium name="Wellcome Sanger Institute Data Sharing"/>
        </authorList>
    </citation>
    <scope>NUCLEOTIDE SEQUENCE [LARGE SCALE GENOMIC DNA]</scope>
</reference>
<name>A0A8C4SGL0_ERPCA</name>
<evidence type="ECO:0000313" key="3">
    <source>
        <dbReference type="Ensembl" id="ENSECRP00000014349.1"/>
    </source>
</evidence>
<evidence type="ECO:0000259" key="2">
    <source>
        <dbReference type="PROSITE" id="PS50238"/>
    </source>
</evidence>
<accession>A0A8C4SGL0</accession>
<sequence length="445" mass="50420">MRKSLTPALGSCDSLNTARVFGVPLEELLQVGQPGQEVPILVKRIVEYIEEHGGLDLDGLFLVNGNAERVEWLRQRCESGEEVDLEKEADVASAVSLLRLFLQELPEPLIPVKFKEFDLSLPQFNYSLLRFLCRFLSNVASLQEEVWTAGGLAAVFGPDIFHIATDVEDLKEQELVSRVMADLIENKEEFFDSEEEDFSTNDYSSITEHVRMVFQNNFIVIEVHSIGAPSASKLRTRGPQSHQGGRPLVSWRRHKGHILYFATDPVPAFKSWQEDTESGEAQLSPLAGRIVHHPLEDDSHPLLARRFLEFGHSQRFLQDQDTNFPVKSPPLGRPRRASFSSKEEGRGDAVPVQVSKKVQSLKKKIKQFEEQFEKDHNYKPSHSDKAANPKVLKWMTELTKLRKQIKGNHSLKSYIFLGILCKDCIQKLHLFCHGAFALSVSTISH</sequence>
<protein>
    <submittedName>
        <fullName evidence="3">Family with sequence similarity 13 member B</fullName>
    </submittedName>
</protein>
<gene>
    <name evidence="3" type="primary">FAM13B</name>
</gene>
<keyword evidence="4" id="KW-1185">Reference proteome</keyword>
<evidence type="ECO:0000256" key="1">
    <source>
        <dbReference type="SAM" id="MobiDB-lite"/>
    </source>
</evidence>
<evidence type="ECO:0000313" key="4">
    <source>
        <dbReference type="Proteomes" id="UP000694620"/>
    </source>
</evidence>
<dbReference type="Gene3D" id="1.10.555.10">
    <property type="entry name" value="Rho GTPase activation protein"/>
    <property type="match status" value="2"/>
</dbReference>
<organism evidence="3 4">
    <name type="scientific">Erpetoichthys calabaricus</name>
    <name type="common">Rope fish</name>
    <name type="synonym">Calamoichthys calabaricus</name>
    <dbReference type="NCBI Taxonomy" id="27687"/>
    <lineage>
        <taxon>Eukaryota</taxon>
        <taxon>Metazoa</taxon>
        <taxon>Chordata</taxon>
        <taxon>Craniata</taxon>
        <taxon>Vertebrata</taxon>
        <taxon>Euteleostomi</taxon>
        <taxon>Actinopterygii</taxon>
        <taxon>Polypteriformes</taxon>
        <taxon>Polypteridae</taxon>
        <taxon>Erpetoichthys</taxon>
    </lineage>
</organism>
<dbReference type="GeneTree" id="ENSGT00950000183033"/>
<dbReference type="Ensembl" id="ENSECRT00000014602.1">
    <property type="protein sequence ID" value="ENSECRP00000014349.1"/>
    <property type="gene ID" value="ENSECRG00000009581.1"/>
</dbReference>
<proteinExistence type="predicted"/>
<dbReference type="InterPro" id="IPR008936">
    <property type="entry name" value="Rho_GTPase_activation_prot"/>
</dbReference>
<feature type="domain" description="Rho-GAP" evidence="2">
    <location>
        <begin position="23"/>
        <end position="191"/>
    </location>
</feature>
<dbReference type="SUPFAM" id="SSF48350">
    <property type="entry name" value="GTPase activation domain, GAP"/>
    <property type="match status" value="1"/>
</dbReference>
<dbReference type="InterPro" id="IPR000198">
    <property type="entry name" value="RhoGAP_dom"/>
</dbReference>
<dbReference type="Proteomes" id="UP000694620">
    <property type="component" value="Chromosome 11"/>
</dbReference>
<dbReference type="AlphaFoldDB" id="A0A8C4SGL0"/>